<name>A0A0K2AYH0_STRA7</name>
<gene>
    <name evidence="1" type="ORF">SAM23877_5130</name>
</gene>
<proteinExistence type="predicted"/>
<dbReference type="AlphaFoldDB" id="A0A0K2AYH0"/>
<dbReference type="AntiFam" id="ANF00112">
    <property type="entry name" value="Shadow ORF (opposite phnC)"/>
</dbReference>
<dbReference type="EMBL" id="CP012382">
    <property type="protein sequence ID" value="AKZ58175.1"/>
    <property type="molecule type" value="Genomic_DNA"/>
</dbReference>
<sequence>MAAPPVGASSVVSIRRVVVLPAPLGPRKPRISPARTVRSMPRTASTGPCFVSKVRARPAVLMIAMAPEKQSHSIFATTPSFQWAQRS</sequence>
<reference evidence="2" key="1">
    <citation type="journal article" date="2015" name="J. Biotechnol.">
        <title>Complete genome sequence of Streptomyces ambofaciens ATCC 23877, the spiramycin producer.</title>
        <authorList>
            <person name="Thibessard A."/>
            <person name="Haas D."/>
            <person name="Gerbaud C."/>
            <person name="Aigle B."/>
            <person name="Lautru S."/>
            <person name="Pernodet J.L."/>
            <person name="Leblond P."/>
        </authorList>
    </citation>
    <scope>NUCLEOTIDE SEQUENCE [LARGE SCALE GENOMIC DNA]</scope>
    <source>
        <strain evidence="2">ATCC 23877 / 3486 / DSM 40053 / JCM 4204 / NBRC 12836 / NRRL B-2516</strain>
    </source>
</reference>
<accession>A0A0K2AYH0</accession>
<dbReference type="KEGG" id="samb:SAM23877_5130"/>
<dbReference type="Proteomes" id="UP000061018">
    <property type="component" value="Chromosome"/>
</dbReference>
<organism evidence="1 2">
    <name type="scientific">Streptomyces ambofaciens (strain ATCC 23877 / 3486 / DSM 40053 / JCM 4204 / NBRC 12836 / NRRL B-2516)</name>
    <dbReference type="NCBI Taxonomy" id="278992"/>
    <lineage>
        <taxon>Bacteria</taxon>
        <taxon>Bacillati</taxon>
        <taxon>Actinomycetota</taxon>
        <taxon>Actinomycetes</taxon>
        <taxon>Kitasatosporales</taxon>
        <taxon>Streptomycetaceae</taxon>
        <taxon>Streptomyces</taxon>
    </lineage>
</organism>
<evidence type="ECO:0000313" key="2">
    <source>
        <dbReference type="Proteomes" id="UP000061018"/>
    </source>
</evidence>
<evidence type="ECO:0000313" key="1">
    <source>
        <dbReference type="EMBL" id="AKZ58175.1"/>
    </source>
</evidence>
<protein>
    <submittedName>
        <fullName evidence="1">Uncharacterized protein</fullName>
    </submittedName>
</protein>